<accession>A0AAV7L261</accession>
<dbReference type="EMBL" id="JANPWB010000016">
    <property type="protein sequence ID" value="KAJ1085102.1"/>
    <property type="molecule type" value="Genomic_DNA"/>
</dbReference>
<reference evidence="2" key="1">
    <citation type="journal article" date="2022" name="bioRxiv">
        <title>Sequencing and chromosome-scale assembly of the giantPleurodeles waltlgenome.</title>
        <authorList>
            <person name="Brown T."/>
            <person name="Elewa A."/>
            <person name="Iarovenko S."/>
            <person name="Subramanian E."/>
            <person name="Araus A.J."/>
            <person name="Petzold A."/>
            <person name="Susuki M."/>
            <person name="Suzuki K.-i.T."/>
            <person name="Hayashi T."/>
            <person name="Toyoda A."/>
            <person name="Oliveira C."/>
            <person name="Osipova E."/>
            <person name="Leigh N.D."/>
            <person name="Simon A."/>
            <person name="Yun M.H."/>
        </authorList>
    </citation>
    <scope>NUCLEOTIDE SEQUENCE</scope>
    <source>
        <strain evidence="2">20211129_DDA</strain>
        <tissue evidence="2">Liver</tissue>
    </source>
</reference>
<evidence type="ECO:0000313" key="2">
    <source>
        <dbReference type="EMBL" id="KAJ1085102.1"/>
    </source>
</evidence>
<evidence type="ECO:0000313" key="3">
    <source>
        <dbReference type="Proteomes" id="UP001066276"/>
    </source>
</evidence>
<organism evidence="2 3">
    <name type="scientific">Pleurodeles waltl</name>
    <name type="common">Iberian ribbed newt</name>
    <dbReference type="NCBI Taxonomy" id="8319"/>
    <lineage>
        <taxon>Eukaryota</taxon>
        <taxon>Metazoa</taxon>
        <taxon>Chordata</taxon>
        <taxon>Craniata</taxon>
        <taxon>Vertebrata</taxon>
        <taxon>Euteleostomi</taxon>
        <taxon>Amphibia</taxon>
        <taxon>Batrachia</taxon>
        <taxon>Caudata</taxon>
        <taxon>Salamandroidea</taxon>
        <taxon>Salamandridae</taxon>
        <taxon>Pleurodelinae</taxon>
        <taxon>Pleurodeles</taxon>
    </lineage>
</organism>
<name>A0AAV7L261_PLEWA</name>
<sequence>MPRPPNETKLENVRGWISCLVVARDVALSLAVVTACAPTYGDAADVGTTPPCSQGLREIHTHLPTETPLSGPPRDSLRRRRRCAHHPAPLSGPPRDSHAPTYVDAADVRTTPPRSQGLREIHTHLPTETPPRSQGLRGIQVHLPTETPQMCARKHPVRSQGLREIQMHVSSYFISQSTAGVGYGRAHAVSLT</sequence>
<protein>
    <submittedName>
        <fullName evidence="2">Uncharacterized protein</fullName>
    </submittedName>
</protein>
<comment type="caution">
    <text evidence="2">The sequence shown here is derived from an EMBL/GenBank/DDBJ whole genome shotgun (WGS) entry which is preliminary data.</text>
</comment>
<evidence type="ECO:0000256" key="1">
    <source>
        <dbReference type="SAM" id="MobiDB-lite"/>
    </source>
</evidence>
<feature type="region of interest" description="Disordered" evidence="1">
    <location>
        <begin position="55"/>
        <end position="135"/>
    </location>
</feature>
<dbReference type="Proteomes" id="UP001066276">
    <property type="component" value="Chromosome 12"/>
</dbReference>
<keyword evidence="3" id="KW-1185">Reference proteome</keyword>
<proteinExistence type="predicted"/>
<dbReference type="AlphaFoldDB" id="A0AAV7L261"/>
<gene>
    <name evidence="2" type="ORF">NDU88_005235</name>
</gene>